<dbReference type="Proteomes" id="UP000234681">
    <property type="component" value="Chromosome 3"/>
</dbReference>
<accession>A6JWR0</accession>
<proteinExistence type="predicted"/>
<protein>
    <submittedName>
        <fullName evidence="1">RCG32303</fullName>
    </submittedName>
</protein>
<evidence type="ECO:0000313" key="2">
    <source>
        <dbReference type="Proteomes" id="UP000234681"/>
    </source>
</evidence>
<reference evidence="1 2" key="1">
    <citation type="submission" date="2005-09" db="EMBL/GenBank/DDBJ databases">
        <authorList>
            <person name="Mural R.J."/>
            <person name="Li P.W."/>
            <person name="Adams M.D."/>
            <person name="Amanatides P.G."/>
            <person name="Baden-Tillson H."/>
            <person name="Barnstead M."/>
            <person name="Chin S.H."/>
            <person name="Dew I."/>
            <person name="Evans C.A."/>
            <person name="Ferriera S."/>
            <person name="Flanigan M."/>
            <person name="Fosler C."/>
            <person name="Glodek A."/>
            <person name="Gu Z."/>
            <person name="Holt R.A."/>
            <person name="Jennings D."/>
            <person name="Kraft C.L."/>
            <person name="Lu F."/>
            <person name="Nguyen T."/>
            <person name="Nusskern D.R."/>
            <person name="Pfannkoch C.M."/>
            <person name="Sitter C."/>
            <person name="Sutton G.G."/>
            <person name="Venter J.C."/>
            <person name="Wang Z."/>
            <person name="Woodage T."/>
            <person name="Zheng X.H."/>
            <person name="Zhong F."/>
        </authorList>
    </citation>
    <scope>NUCLEOTIDE SEQUENCE [LARGE SCALE GENOMIC DNA]</scope>
    <source>
        <strain>BN</strain>
        <strain evidence="2">Sprague-Dawley</strain>
    </source>
</reference>
<evidence type="ECO:0000313" key="1">
    <source>
        <dbReference type="EMBL" id="EDL96699.1"/>
    </source>
</evidence>
<dbReference type="AlphaFoldDB" id="A6JWR0"/>
<sequence>MLPAALASVPSVRIFSVPGNHPWLQFNSVAGKAVQSSPECSETHKHTEASVVPGESSQKVGSVVSEQLISSAQKRWTKARL</sequence>
<dbReference type="EMBL" id="CH474005">
    <property type="protein sequence ID" value="EDL96699.1"/>
    <property type="molecule type" value="Genomic_DNA"/>
</dbReference>
<name>A6JWR0_RAT</name>
<organism evidence="1 2">
    <name type="scientific">Rattus norvegicus</name>
    <name type="common">Rat</name>
    <dbReference type="NCBI Taxonomy" id="10116"/>
    <lineage>
        <taxon>Eukaryota</taxon>
        <taxon>Metazoa</taxon>
        <taxon>Chordata</taxon>
        <taxon>Craniata</taxon>
        <taxon>Vertebrata</taxon>
        <taxon>Euteleostomi</taxon>
        <taxon>Mammalia</taxon>
        <taxon>Eutheria</taxon>
        <taxon>Euarchontoglires</taxon>
        <taxon>Glires</taxon>
        <taxon>Rodentia</taxon>
        <taxon>Myomorpha</taxon>
        <taxon>Muroidea</taxon>
        <taxon>Muridae</taxon>
        <taxon>Murinae</taxon>
        <taxon>Rattus</taxon>
    </lineage>
</organism>
<gene>
    <name evidence="1" type="ORF">rCG_32303</name>
</gene>